<evidence type="ECO:0000313" key="2">
    <source>
        <dbReference type="EMBL" id="KPL76660.1"/>
    </source>
</evidence>
<dbReference type="Pfam" id="PF13614">
    <property type="entry name" value="AAA_31"/>
    <property type="match status" value="1"/>
</dbReference>
<dbReference type="Proteomes" id="UP000050514">
    <property type="component" value="Unassembled WGS sequence"/>
</dbReference>
<evidence type="ECO:0000259" key="1">
    <source>
        <dbReference type="Pfam" id="PF13614"/>
    </source>
</evidence>
<dbReference type="PANTHER" id="PTHR13696">
    <property type="entry name" value="P-LOOP CONTAINING NUCLEOSIDE TRIPHOSPHATE HYDROLASE"/>
    <property type="match status" value="1"/>
</dbReference>
<keyword evidence="3" id="KW-1185">Reference proteome</keyword>
<organism evidence="2 3">
    <name type="scientific">Bellilinea caldifistulae</name>
    <dbReference type="NCBI Taxonomy" id="360411"/>
    <lineage>
        <taxon>Bacteria</taxon>
        <taxon>Bacillati</taxon>
        <taxon>Chloroflexota</taxon>
        <taxon>Anaerolineae</taxon>
        <taxon>Anaerolineales</taxon>
        <taxon>Anaerolineaceae</taxon>
        <taxon>Bellilinea</taxon>
    </lineage>
</organism>
<reference evidence="2 3" key="1">
    <citation type="submission" date="2015-07" db="EMBL/GenBank/DDBJ databases">
        <title>Draft genome of Bellilinea caldifistulae DSM 17877.</title>
        <authorList>
            <person name="Hemp J."/>
            <person name="Ward L.M."/>
            <person name="Pace L.A."/>
            <person name="Fischer W.W."/>
        </authorList>
    </citation>
    <scope>NUCLEOTIDE SEQUENCE [LARGE SCALE GENOMIC DNA]</scope>
    <source>
        <strain evidence="2 3">GOMI-1</strain>
    </source>
</reference>
<protein>
    <recommendedName>
        <fullName evidence="1">AAA domain-containing protein</fullName>
    </recommendedName>
</protein>
<dbReference type="InterPro" id="IPR027417">
    <property type="entry name" value="P-loop_NTPase"/>
</dbReference>
<comment type="caution">
    <text evidence="2">The sequence shown here is derived from an EMBL/GenBank/DDBJ whole genome shotgun (WGS) entry which is preliminary data.</text>
</comment>
<dbReference type="EMBL" id="LGHJ01000011">
    <property type="protein sequence ID" value="KPL76660.1"/>
    <property type="molecule type" value="Genomic_DNA"/>
</dbReference>
<evidence type="ECO:0000313" key="3">
    <source>
        <dbReference type="Proteomes" id="UP000050514"/>
    </source>
</evidence>
<sequence length="258" mass="28463">MTKVITIANQKGGAGKTTTVLSLAHGLALRRKEVLILDFDPQGQSASYLGLKQEPGIFFLLMSSIKPLEKNELILLRQQVRGTGRANLWIIPGSQETAVAQNSLSALDKPVSYIRDAIHVFMRNGLDYIVMDTSPSLGGLQERAIWASDFVIVPVAMEFGSLEGLNKTVGIMRNLKENKGWRGSLGGILPTFYDDVTRETKKIEEDLKAGFSETVLPPIHRATVFRECIAEGQTVFEKAPTSRAAQEYACLVDQVLKW</sequence>
<dbReference type="PANTHER" id="PTHR13696:SF52">
    <property type="entry name" value="PARA FAMILY PROTEIN CT_582"/>
    <property type="match status" value="1"/>
</dbReference>
<dbReference type="CDD" id="cd02042">
    <property type="entry name" value="ParAB_family"/>
    <property type="match status" value="1"/>
</dbReference>
<dbReference type="AlphaFoldDB" id="A0A0P6XKP6"/>
<dbReference type="PIRSF" id="PIRSF009320">
    <property type="entry name" value="Nuc_binding_HP_1000"/>
    <property type="match status" value="1"/>
</dbReference>
<proteinExistence type="predicted"/>
<name>A0A0P6XKP6_9CHLR</name>
<dbReference type="SUPFAM" id="SSF52540">
    <property type="entry name" value="P-loop containing nucleoside triphosphate hydrolases"/>
    <property type="match status" value="1"/>
</dbReference>
<dbReference type="InterPro" id="IPR050678">
    <property type="entry name" value="DNA_Partitioning_ATPase"/>
</dbReference>
<dbReference type="OrthoDB" id="9815116at2"/>
<dbReference type="InterPro" id="IPR025669">
    <property type="entry name" value="AAA_dom"/>
</dbReference>
<accession>A0A0P6XKP6</accession>
<dbReference type="RefSeq" id="WP_061919789.1">
    <property type="nucleotide sequence ID" value="NZ_DF967971.1"/>
</dbReference>
<gene>
    <name evidence="2" type="ORF">AC812_04895</name>
</gene>
<dbReference type="STRING" id="360411.AC812_04895"/>
<feature type="domain" description="AAA" evidence="1">
    <location>
        <begin position="2"/>
        <end position="178"/>
    </location>
</feature>
<dbReference type="Gene3D" id="3.40.50.300">
    <property type="entry name" value="P-loop containing nucleotide triphosphate hydrolases"/>
    <property type="match status" value="1"/>
</dbReference>